<dbReference type="PIRSF" id="PIRSF000350">
    <property type="entry name" value="Mercury_reductase_MerA"/>
    <property type="match status" value="1"/>
</dbReference>
<evidence type="ECO:0000256" key="2">
    <source>
        <dbReference type="ARBA" id="ARBA00007532"/>
    </source>
</evidence>
<dbReference type="SUPFAM" id="SSF55424">
    <property type="entry name" value="FAD/NAD-linked reductases, dimerisation (C-terminal) domain"/>
    <property type="match status" value="1"/>
</dbReference>
<dbReference type="InterPro" id="IPR004099">
    <property type="entry name" value="Pyr_nucl-diS_OxRdtase_dimer"/>
</dbReference>
<dbReference type="InterPro" id="IPR023753">
    <property type="entry name" value="FAD/NAD-binding_dom"/>
</dbReference>
<dbReference type="Gene3D" id="3.30.390.30">
    <property type="match status" value="1"/>
</dbReference>
<dbReference type="InterPro" id="IPR001100">
    <property type="entry name" value="Pyr_nuc-diS_OxRdtase"/>
</dbReference>
<comment type="similarity">
    <text evidence="2">Belongs to the class-I pyridine nucleotide-disulfide oxidoreductase family.</text>
</comment>
<gene>
    <name evidence="7" type="ORF">FOF52_21505</name>
</gene>
<dbReference type="Proteomes" id="UP000832041">
    <property type="component" value="Chromosome"/>
</dbReference>
<organism evidence="7 8">
    <name type="scientific">Thermobifida alba</name>
    <name type="common">Thermomonospora alba</name>
    <dbReference type="NCBI Taxonomy" id="53522"/>
    <lineage>
        <taxon>Bacteria</taxon>
        <taxon>Bacillati</taxon>
        <taxon>Actinomycetota</taxon>
        <taxon>Actinomycetes</taxon>
        <taxon>Streptosporangiales</taxon>
        <taxon>Nocardiopsidaceae</taxon>
        <taxon>Thermobifida</taxon>
    </lineage>
</organism>
<sequence>MRSFDVVILGAGAGAKLVWNGVRGRSVAVVEPALVGGRCPFLACVPSKAMLRAATAWRLAREGRFTGLFTGAVPAREAYSRAVAHRERLVNGRDDGAAAAALERTGAELLRGRGRVVRPGVVEVADTEVGYRDLVLNTGSVPEVPDVPGLAECPTWTSEQAMSTDEYPESLLVLGGGAVGCETAYLFAAFGCAVTLVQRGPRLIPREEDEASEEVAQALERVGVRVLRNTTPTGARRHGGGARVRLADGRTVEASRILFATGRRPDTSGLGLEVLGLHPEPGAPLTVDDRCRVAGAQNLWAVGDVTGVSPFTHTAHYQGRVVAANLSGHVVRADYRGVPRTVYTDPVLASVGHTEASARAAGVDPLVAAFPVSGTVRSAIDDAREGWVKLVADSARGVLVGATAVGGRAEEWISEVSQAVRAELPVATLVDTVHPFPTFSEALEGPLWELASRLPRAVAPAAVSGAG</sequence>
<dbReference type="RefSeq" id="WP_248591726.1">
    <property type="nucleotide sequence ID" value="NZ_BAABEB010000018.1"/>
</dbReference>
<reference evidence="7 8" key="1">
    <citation type="submission" date="2020-04" db="EMBL/GenBank/DDBJ databases">
        <title>Thermobifida alba genome sequencing and assembly.</title>
        <authorList>
            <person name="Luzics S."/>
            <person name="Horvath B."/>
            <person name="Nagy I."/>
            <person name="Toth A."/>
            <person name="Nagy I."/>
            <person name="Kukolya J."/>
        </authorList>
    </citation>
    <scope>NUCLEOTIDE SEQUENCE [LARGE SCALE GENOMIC DNA]</scope>
    <source>
        <strain evidence="7 8">DSM 43795</strain>
    </source>
</reference>
<keyword evidence="8" id="KW-1185">Reference proteome</keyword>
<feature type="domain" description="Pyridine nucleotide-disulphide oxidoreductase dimerisation" evidence="5">
    <location>
        <begin position="338"/>
        <end position="444"/>
    </location>
</feature>
<dbReference type="PRINTS" id="PR00368">
    <property type="entry name" value="FADPNR"/>
</dbReference>
<evidence type="ECO:0000256" key="4">
    <source>
        <dbReference type="ARBA" id="ARBA00022827"/>
    </source>
</evidence>
<accession>A0ABY4L7D4</accession>
<name>A0ABY4L7D4_THEAE</name>
<dbReference type="EMBL" id="CP051627">
    <property type="protein sequence ID" value="UPT23200.1"/>
    <property type="molecule type" value="Genomic_DNA"/>
</dbReference>
<dbReference type="PANTHER" id="PTHR43014:SF2">
    <property type="entry name" value="MERCURIC REDUCTASE"/>
    <property type="match status" value="1"/>
</dbReference>
<dbReference type="Pfam" id="PF02852">
    <property type="entry name" value="Pyr_redox_dim"/>
    <property type="match status" value="1"/>
</dbReference>
<protein>
    <submittedName>
        <fullName evidence="7">NAD(P)/FAD-dependent oxidoreductase</fullName>
    </submittedName>
</protein>
<dbReference type="SUPFAM" id="SSF51905">
    <property type="entry name" value="FAD/NAD(P)-binding domain"/>
    <property type="match status" value="1"/>
</dbReference>
<evidence type="ECO:0000259" key="5">
    <source>
        <dbReference type="Pfam" id="PF02852"/>
    </source>
</evidence>
<evidence type="ECO:0000256" key="3">
    <source>
        <dbReference type="ARBA" id="ARBA00022630"/>
    </source>
</evidence>
<comment type="cofactor">
    <cofactor evidence="1">
        <name>FAD</name>
        <dbReference type="ChEBI" id="CHEBI:57692"/>
    </cofactor>
</comment>
<evidence type="ECO:0000313" key="8">
    <source>
        <dbReference type="Proteomes" id="UP000832041"/>
    </source>
</evidence>
<dbReference type="PANTHER" id="PTHR43014">
    <property type="entry name" value="MERCURIC REDUCTASE"/>
    <property type="match status" value="1"/>
</dbReference>
<proteinExistence type="inferred from homology"/>
<dbReference type="PRINTS" id="PR00411">
    <property type="entry name" value="PNDRDTASEI"/>
</dbReference>
<dbReference type="InterPro" id="IPR016156">
    <property type="entry name" value="FAD/NAD-linked_Rdtase_dimer_sf"/>
</dbReference>
<evidence type="ECO:0000259" key="6">
    <source>
        <dbReference type="Pfam" id="PF07992"/>
    </source>
</evidence>
<evidence type="ECO:0000256" key="1">
    <source>
        <dbReference type="ARBA" id="ARBA00001974"/>
    </source>
</evidence>
<feature type="domain" description="FAD/NAD(P)-binding" evidence="6">
    <location>
        <begin position="4"/>
        <end position="319"/>
    </location>
</feature>
<dbReference type="Gene3D" id="3.50.50.60">
    <property type="entry name" value="FAD/NAD(P)-binding domain"/>
    <property type="match status" value="2"/>
</dbReference>
<keyword evidence="4" id="KW-0274">FAD</keyword>
<evidence type="ECO:0000313" key="7">
    <source>
        <dbReference type="EMBL" id="UPT23200.1"/>
    </source>
</evidence>
<dbReference type="Pfam" id="PF07992">
    <property type="entry name" value="Pyr_redox_2"/>
    <property type="match status" value="1"/>
</dbReference>
<dbReference type="InterPro" id="IPR036188">
    <property type="entry name" value="FAD/NAD-bd_sf"/>
</dbReference>
<keyword evidence="3" id="KW-0285">Flavoprotein</keyword>